<feature type="transmembrane region" description="Helical" evidence="7">
    <location>
        <begin position="232"/>
        <end position="251"/>
    </location>
</feature>
<gene>
    <name evidence="8" type="ORF">MW290_27310</name>
</gene>
<protein>
    <recommendedName>
        <fullName evidence="10">O-antigen/teichoic acid export membrane protein</fullName>
    </recommendedName>
</protein>
<organism evidence="8 9">
    <name type="scientific">Aquincola tertiaricarbonis</name>
    <dbReference type="NCBI Taxonomy" id="391953"/>
    <lineage>
        <taxon>Bacteria</taxon>
        <taxon>Pseudomonadati</taxon>
        <taxon>Pseudomonadota</taxon>
        <taxon>Betaproteobacteria</taxon>
        <taxon>Burkholderiales</taxon>
        <taxon>Sphaerotilaceae</taxon>
        <taxon>Aquincola</taxon>
    </lineage>
</organism>
<keyword evidence="4 7" id="KW-0812">Transmembrane</keyword>
<evidence type="ECO:0008006" key="10">
    <source>
        <dbReference type="Google" id="ProtNLM"/>
    </source>
</evidence>
<reference evidence="8" key="1">
    <citation type="submission" date="2022-05" db="EMBL/GenBank/DDBJ databases">
        <title>An RpoN-dependent PEP-CTERM gene is involved in floc formation of an Aquincola tertiaricarbonis strain.</title>
        <authorList>
            <person name="Qiu D."/>
            <person name="Xia M."/>
        </authorList>
    </citation>
    <scope>NUCLEOTIDE SEQUENCE</scope>
    <source>
        <strain evidence="8">RN12</strain>
    </source>
</reference>
<dbReference type="Proteomes" id="UP001056201">
    <property type="component" value="Chromosome 2"/>
</dbReference>
<feature type="transmembrane region" description="Helical" evidence="7">
    <location>
        <begin position="271"/>
        <end position="291"/>
    </location>
</feature>
<comment type="subcellular location">
    <subcellularLocation>
        <location evidence="1">Cell membrane</location>
        <topology evidence="1">Multi-pass membrane protein</topology>
    </subcellularLocation>
</comment>
<feature type="transmembrane region" description="Helical" evidence="7">
    <location>
        <begin position="396"/>
        <end position="419"/>
    </location>
</feature>
<proteinExistence type="inferred from homology"/>
<evidence type="ECO:0000256" key="6">
    <source>
        <dbReference type="ARBA" id="ARBA00023136"/>
    </source>
</evidence>
<dbReference type="RefSeq" id="WP_250197508.1">
    <property type="nucleotide sequence ID" value="NZ_CP097636.1"/>
</dbReference>
<evidence type="ECO:0000256" key="1">
    <source>
        <dbReference type="ARBA" id="ARBA00004651"/>
    </source>
</evidence>
<evidence type="ECO:0000256" key="3">
    <source>
        <dbReference type="ARBA" id="ARBA00022475"/>
    </source>
</evidence>
<accession>A0ABY4S7E9</accession>
<name>A0ABY4S7E9_AQUTE</name>
<evidence type="ECO:0000313" key="9">
    <source>
        <dbReference type="Proteomes" id="UP001056201"/>
    </source>
</evidence>
<evidence type="ECO:0000256" key="5">
    <source>
        <dbReference type="ARBA" id="ARBA00022989"/>
    </source>
</evidence>
<feature type="transmembrane region" description="Helical" evidence="7">
    <location>
        <begin position="7"/>
        <end position="24"/>
    </location>
</feature>
<evidence type="ECO:0000313" key="8">
    <source>
        <dbReference type="EMBL" id="URI09277.1"/>
    </source>
</evidence>
<keyword evidence="5 7" id="KW-1133">Transmembrane helix</keyword>
<sequence length="427" mass="47098">MTLLFRGWSILGGAITLLVVPIFLSPVEQGYYYTFASILGLHIFFELGLSQVVVQLVGHEVAHLTVGDRKLEGDRVRIDRVASLVQLLRRWYAVAAILFGILGGLAGAYFFQHRAQLPLAAWLPVWIVLAIATSVNLAYTPALALLEGTGRVGNVARLRLVQSLLGYGGLWLTLVCGGHLWAAATTSVASAITTAYWVRNEGALYQWLKHLKFLPANQIDWRREMLPFQWRIAASWISGYFIFYAFTPLIFSHRGAAEAGRFGMAMTVFNSVSSVGMSWINAKAPTFGMLISRGQRSELNTLFVDVFRRSMIFTAAASLAVIMGTYLLSLTGWAFISRIAAPGVIACLGVVCIINCIVFSVATFMRAHREEPMLPVSVAAGIGTAAIAYWGSMHSILLMSLLYLALNLCMVLPWSVLLFRRYFQRTA</sequence>
<keyword evidence="9" id="KW-1185">Reference proteome</keyword>
<evidence type="ECO:0000256" key="4">
    <source>
        <dbReference type="ARBA" id="ARBA00022692"/>
    </source>
</evidence>
<keyword evidence="3" id="KW-1003">Cell membrane</keyword>
<dbReference type="PANTHER" id="PTHR30250">
    <property type="entry name" value="PST FAMILY PREDICTED COLANIC ACID TRANSPORTER"/>
    <property type="match status" value="1"/>
</dbReference>
<feature type="transmembrane region" description="Helical" evidence="7">
    <location>
        <begin position="372"/>
        <end position="390"/>
    </location>
</feature>
<feature type="transmembrane region" description="Helical" evidence="7">
    <location>
        <begin position="91"/>
        <end position="111"/>
    </location>
</feature>
<feature type="transmembrane region" description="Helical" evidence="7">
    <location>
        <begin position="123"/>
        <end position="146"/>
    </location>
</feature>
<feature type="transmembrane region" description="Helical" evidence="7">
    <location>
        <begin position="342"/>
        <end position="365"/>
    </location>
</feature>
<dbReference type="PANTHER" id="PTHR30250:SF10">
    <property type="entry name" value="LIPOPOLYSACCHARIDE BIOSYNTHESIS PROTEIN WZXC"/>
    <property type="match status" value="1"/>
</dbReference>
<dbReference type="EMBL" id="CP097636">
    <property type="protein sequence ID" value="URI09277.1"/>
    <property type="molecule type" value="Genomic_DNA"/>
</dbReference>
<feature type="transmembrane region" description="Helical" evidence="7">
    <location>
        <begin position="312"/>
        <end position="336"/>
    </location>
</feature>
<feature type="transmembrane region" description="Helical" evidence="7">
    <location>
        <begin position="158"/>
        <end position="174"/>
    </location>
</feature>
<keyword evidence="6 7" id="KW-0472">Membrane</keyword>
<feature type="transmembrane region" description="Helical" evidence="7">
    <location>
        <begin position="30"/>
        <end position="49"/>
    </location>
</feature>
<evidence type="ECO:0000256" key="2">
    <source>
        <dbReference type="ARBA" id="ARBA00007430"/>
    </source>
</evidence>
<comment type="similarity">
    <text evidence="2">Belongs to the polysaccharide synthase family.</text>
</comment>
<evidence type="ECO:0000256" key="7">
    <source>
        <dbReference type="SAM" id="Phobius"/>
    </source>
</evidence>
<dbReference type="InterPro" id="IPR050833">
    <property type="entry name" value="Poly_Biosynth_Transport"/>
</dbReference>